<dbReference type="InterPro" id="IPR004910">
    <property type="entry name" value="Yippee/Mis18/Cereblon"/>
</dbReference>
<dbReference type="InterPro" id="IPR034751">
    <property type="entry name" value="Yippee"/>
</dbReference>
<dbReference type="InterPro" id="IPR039058">
    <property type="entry name" value="Yippee_fam"/>
</dbReference>
<dbReference type="Proteomes" id="UP000501346">
    <property type="component" value="Chromosome SeII-SeIV"/>
</dbReference>
<dbReference type="PROSITE" id="PS51792">
    <property type="entry name" value="YIPPEE"/>
    <property type="match status" value="1"/>
</dbReference>
<evidence type="ECO:0000256" key="1">
    <source>
        <dbReference type="ARBA" id="ARBA00005613"/>
    </source>
</evidence>
<proteinExistence type="inferred from homology"/>
<evidence type="ECO:0000313" key="7">
    <source>
        <dbReference type="Proteomes" id="UP000501346"/>
    </source>
</evidence>
<name>A0A6C1E1V9_SACPS</name>
<evidence type="ECO:0000313" key="6">
    <source>
        <dbReference type="EMBL" id="QID83288.1"/>
    </source>
</evidence>
<dbReference type="AlphaFoldDB" id="A0A6C1E1V9"/>
<sequence length="138" mass="16060">MGLRYSIYIENPLSSPSSSYKSISDPLFHSQHRAQRNTCFITYGCRHCKTHLSSSFQIISRDYRGRTGTAYLMNKVVNVVEGKVEQRKMLTGDYLVCDILCHWCKRNVGWKYLQSSNDDQQYKEGKFILELKNICKCT</sequence>
<dbReference type="GO" id="GO:0046872">
    <property type="term" value="F:metal ion binding"/>
    <property type="evidence" value="ECO:0007669"/>
    <property type="project" value="UniProtKB-KW"/>
</dbReference>
<dbReference type="Pfam" id="PF03226">
    <property type="entry name" value="Yippee-Mis18"/>
    <property type="match status" value="1"/>
</dbReference>
<evidence type="ECO:0000259" key="5">
    <source>
        <dbReference type="PROSITE" id="PS51792"/>
    </source>
</evidence>
<feature type="domain" description="Yippee" evidence="5">
    <location>
        <begin position="41"/>
        <end position="138"/>
    </location>
</feature>
<reference evidence="6 7" key="1">
    <citation type="journal article" date="2019" name="BMC Genomics">
        <title>Chromosome level assembly and comparative genome analysis confirm lager-brewing yeasts originated from a single hybridization.</title>
        <authorList>
            <person name="Salazar A.N."/>
            <person name="Gorter de Vries A.R."/>
            <person name="van den Broek M."/>
            <person name="Brouwers N."/>
            <person name="de la Torre Cortes P."/>
            <person name="Kuijpers N.G.A."/>
            <person name="Daran J.G."/>
            <person name="Abeel T."/>
        </authorList>
    </citation>
    <scope>NUCLEOTIDE SEQUENCE [LARGE SCALE GENOMIC DNA]</scope>
    <source>
        <strain evidence="6 7">CBS 1483</strain>
    </source>
</reference>
<keyword evidence="2" id="KW-0479">Metal-binding</keyword>
<evidence type="ECO:0000256" key="3">
    <source>
        <dbReference type="ARBA" id="ARBA00022833"/>
    </source>
</evidence>
<evidence type="ECO:0000256" key="4">
    <source>
        <dbReference type="RuleBase" id="RU110713"/>
    </source>
</evidence>
<protein>
    <recommendedName>
        <fullName evidence="4">Protein yippee-like</fullName>
    </recommendedName>
</protein>
<comment type="similarity">
    <text evidence="1 4">Belongs to the yippee family.</text>
</comment>
<dbReference type="OrthoDB" id="6407410at2759"/>
<keyword evidence="3" id="KW-0862">Zinc</keyword>
<gene>
    <name evidence="6" type="primary">MOH1</name>
    <name evidence="6" type="ORF">GRS66_005741</name>
</gene>
<dbReference type="PANTHER" id="PTHR13848">
    <property type="entry name" value="PROTEIN YIPPEE-LIKE CG15309-RELATED"/>
    <property type="match status" value="1"/>
</dbReference>
<organism evidence="6 7">
    <name type="scientific">Saccharomyces pastorianus</name>
    <name type="common">Lager yeast</name>
    <name type="synonym">Saccharomyces cerevisiae x Saccharomyces eubayanus</name>
    <dbReference type="NCBI Taxonomy" id="27292"/>
    <lineage>
        <taxon>Eukaryota</taxon>
        <taxon>Fungi</taxon>
        <taxon>Dikarya</taxon>
        <taxon>Ascomycota</taxon>
        <taxon>Saccharomycotina</taxon>
        <taxon>Saccharomycetes</taxon>
        <taxon>Saccharomycetales</taxon>
        <taxon>Saccharomycetaceae</taxon>
        <taxon>Saccharomyces</taxon>
    </lineage>
</organism>
<keyword evidence="7" id="KW-1185">Reference proteome</keyword>
<evidence type="ECO:0000256" key="2">
    <source>
        <dbReference type="ARBA" id="ARBA00022723"/>
    </source>
</evidence>
<dbReference type="EMBL" id="CP048999">
    <property type="protein sequence ID" value="QID83288.1"/>
    <property type="molecule type" value="Genomic_DNA"/>
</dbReference>
<accession>A0A6C1E1V9</accession>